<dbReference type="AlphaFoldDB" id="A0A804LUT0"/>
<feature type="region of interest" description="Disordered" evidence="1">
    <location>
        <begin position="170"/>
        <end position="192"/>
    </location>
</feature>
<dbReference type="EnsemblPlants" id="Zm00001eb038150_T001">
    <property type="protein sequence ID" value="Zm00001eb038150_P001"/>
    <property type="gene ID" value="Zm00001eb038150"/>
</dbReference>
<evidence type="ECO:0000313" key="2">
    <source>
        <dbReference type="EnsemblPlants" id="Zm00001eb038150_P001"/>
    </source>
</evidence>
<evidence type="ECO:0000256" key="1">
    <source>
        <dbReference type="SAM" id="MobiDB-lite"/>
    </source>
</evidence>
<reference evidence="3" key="1">
    <citation type="submission" date="2015-12" db="EMBL/GenBank/DDBJ databases">
        <title>Update maize B73 reference genome by single molecule sequencing technologies.</title>
        <authorList>
            <consortium name="Maize Genome Sequencing Project"/>
            <person name="Ware D."/>
        </authorList>
    </citation>
    <scope>NUCLEOTIDE SEQUENCE [LARGE SCALE GENOMIC DNA]</scope>
    <source>
        <strain evidence="3">cv. B73</strain>
    </source>
</reference>
<name>A0A804LUT0_MAIZE</name>
<dbReference type="Proteomes" id="UP000007305">
    <property type="component" value="Chromosome 1"/>
</dbReference>
<dbReference type="Gramene" id="Zm00001eb038150_T001">
    <property type="protein sequence ID" value="Zm00001eb038150_P001"/>
    <property type="gene ID" value="Zm00001eb038150"/>
</dbReference>
<dbReference type="InParanoid" id="A0A804LUT0"/>
<feature type="compositionally biased region" description="Basic and acidic residues" evidence="1">
    <location>
        <begin position="357"/>
        <end position="381"/>
    </location>
</feature>
<reference evidence="2" key="3">
    <citation type="submission" date="2021-05" db="UniProtKB">
        <authorList>
            <consortium name="EnsemblPlants"/>
        </authorList>
    </citation>
    <scope>IDENTIFICATION</scope>
    <source>
        <strain evidence="2">cv. B73</strain>
    </source>
</reference>
<feature type="compositionally biased region" description="Low complexity" evidence="1">
    <location>
        <begin position="170"/>
        <end position="180"/>
    </location>
</feature>
<feature type="region of interest" description="Disordered" evidence="1">
    <location>
        <begin position="345"/>
        <end position="381"/>
    </location>
</feature>
<feature type="region of interest" description="Disordered" evidence="1">
    <location>
        <begin position="119"/>
        <end position="143"/>
    </location>
</feature>
<feature type="compositionally biased region" description="Basic residues" evidence="1">
    <location>
        <begin position="347"/>
        <end position="356"/>
    </location>
</feature>
<protein>
    <submittedName>
        <fullName evidence="2">Uncharacterized protein</fullName>
    </submittedName>
</protein>
<evidence type="ECO:0000313" key="3">
    <source>
        <dbReference type="Proteomes" id="UP000007305"/>
    </source>
</evidence>
<sequence>ATYRGLADRSGEQHYHAADNLSAAVDERGERGHVHGGLGRGEVVEEVAVALAGRHVQARPPAPPAAPERVHVRALERPEPVLLRHRHQHPRRRQPPQHLRRQRHRVHVRVVHPVPSRADEVPRARRAPAHVPPQEVGVQQRQPPDPLLLPRRAHRQVLRDVAAGAVAGEEQAGRVAVPGQPGVPGPGPAAPRVRVRVRDHPRQRRPRVLVRRRERVLRRQAVVHRHRDDPGLGRQRVQVAVVHGVERRLDHERAAVEVHQHGEPAAGAAGDGLAARPVQPHREARPVVHDHVPGSHPGARVHGRRDERRAHEPVHAAALVLDQERREVELHLRVGVRGRLAAECRSFRRRSPRRLPRRSEQREERAERGDEQDRGSHGSDE</sequence>
<feature type="region of interest" description="Disordered" evidence="1">
    <location>
        <begin position="288"/>
        <end position="311"/>
    </location>
</feature>
<keyword evidence="3" id="KW-1185">Reference proteome</keyword>
<proteinExistence type="predicted"/>
<organism evidence="2 3">
    <name type="scientific">Zea mays</name>
    <name type="common">Maize</name>
    <dbReference type="NCBI Taxonomy" id="4577"/>
    <lineage>
        <taxon>Eukaryota</taxon>
        <taxon>Viridiplantae</taxon>
        <taxon>Streptophyta</taxon>
        <taxon>Embryophyta</taxon>
        <taxon>Tracheophyta</taxon>
        <taxon>Spermatophyta</taxon>
        <taxon>Magnoliopsida</taxon>
        <taxon>Liliopsida</taxon>
        <taxon>Poales</taxon>
        <taxon>Poaceae</taxon>
        <taxon>PACMAD clade</taxon>
        <taxon>Panicoideae</taxon>
        <taxon>Andropogonodae</taxon>
        <taxon>Andropogoneae</taxon>
        <taxon>Tripsacinae</taxon>
        <taxon>Zea</taxon>
    </lineage>
</organism>
<accession>A0A804LUT0</accession>
<reference evidence="2" key="2">
    <citation type="submission" date="2019-07" db="EMBL/GenBank/DDBJ databases">
        <authorList>
            <person name="Seetharam A."/>
            <person name="Woodhouse M."/>
            <person name="Cannon E."/>
        </authorList>
    </citation>
    <scope>NUCLEOTIDE SEQUENCE [LARGE SCALE GENOMIC DNA]</scope>
    <source>
        <strain evidence="2">cv. B73</strain>
    </source>
</reference>